<feature type="domain" description="EGF-like" evidence="23">
    <location>
        <begin position="1400"/>
        <end position="1436"/>
    </location>
</feature>
<evidence type="ECO:0000256" key="15">
    <source>
        <dbReference type="ARBA" id="ARBA00023170"/>
    </source>
</evidence>
<dbReference type="SMART" id="SM00473">
    <property type="entry name" value="PAN_AP"/>
    <property type="match status" value="2"/>
</dbReference>
<evidence type="ECO:0000256" key="6">
    <source>
        <dbReference type="ARBA" id="ARBA00022692"/>
    </source>
</evidence>
<keyword evidence="13 21" id="KW-0472">Membrane</keyword>
<comment type="catalytic activity">
    <reaction evidence="18">
        <text>L-seryl-[protein] + ATP = O-phospho-L-seryl-[protein] + ADP + H(+)</text>
        <dbReference type="Rhea" id="RHEA:17989"/>
        <dbReference type="Rhea" id="RHEA-COMP:9863"/>
        <dbReference type="Rhea" id="RHEA-COMP:11604"/>
        <dbReference type="ChEBI" id="CHEBI:15378"/>
        <dbReference type="ChEBI" id="CHEBI:29999"/>
        <dbReference type="ChEBI" id="CHEBI:30616"/>
        <dbReference type="ChEBI" id="CHEBI:83421"/>
        <dbReference type="ChEBI" id="CHEBI:456216"/>
        <dbReference type="EC" id="2.7.11.1"/>
    </reaction>
</comment>
<evidence type="ECO:0000259" key="22">
    <source>
        <dbReference type="PROSITE" id="PS50011"/>
    </source>
</evidence>
<dbReference type="InterPro" id="IPR003609">
    <property type="entry name" value="Pan_app"/>
</dbReference>
<keyword evidence="5" id="KW-0808">Transferase</keyword>
<evidence type="ECO:0000256" key="4">
    <source>
        <dbReference type="ARBA" id="ARBA00022527"/>
    </source>
</evidence>
<evidence type="ECO:0000256" key="9">
    <source>
        <dbReference type="ARBA" id="ARBA00022741"/>
    </source>
</evidence>
<evidence type="ECO:0000256" key="1">
    <source>
        <dbReference type="ARBA" id="ARBA00004251"/>
    </source>
</evidence>
<keyword evidence="14" id="KW-1015">Disulfide bond</keyword>
<feature type="domain" description="Bulb-type lectin" evidence="24">
    <location>
        <begin position="1158"/>
        <end position="1278"/>
    </location>
</feature>
<protein>
    <recommendedName>
        <fullName evidence="2">non-specific serine/threonine protein kinase</fullName>
        <ecNumber evidence="2">2.7.11.1</ecNumber>
    </recommendedName>
</protein>
<dbReference type="InterPro" id="IPR000858">
    <property type="entry name" value="S_locus_glycoprot_dom"/>
</dbReference>
<dbReference type="GO" id="GO:0005886">
    <property type="term" value="C:plasma membrane"/>
    <property type="evidence" value="ECO:0007669"/>
    <property type="project" value="UniProtKB-SubCell"/>
</dbReference>
<evidence type="ECO:0000256" key="14">
    <source>
        <dbReference type="ARBA" id="ARBA00023157"/>
    </source>
</evidence>
<dbReference type="PROSITE" id="PS50011">
    <property type="entry name" value="PROTEIN_KINASE_DOM"/>
    <property type="match status" value="2"/>
</dbReference>
<keyword evidence="8" id="KW-0430">Lectin</keyword>
<evidence type="ECO:0000256" key="20">
    <source>
        <dbReference type="SAM" id="MobiDB-lite"/>
    </source>
</evidence>
<dbReference type="InterPro" id="IPR008271">
    <property type="entry name" value="Ser/Thr_kinase_AS"/>
</dbReference>
<dbReference type="Gene3D" id="2.90.10.10">
    <property type="entry name" value="Bulb-type lectin domain"/>
    <property type="match status" value="2"/>
</dbReference>
<dbReference type="Gene3D" id="3.30.200.20">
    <property type="entry name" value="Phosphorylase Kinase, domain 1"/>
    <property type="match status" value="2"/>
</dbReference>
<evidence type="ECO:0000256" key="8">
    <source>
        <dbReference type="ARBA" id="ARBA00022734"/>
    </source>
</evidence>
<dbReference type="RefSeq" id="XP_017970372.1">
    <property type="nucleotide sequence ID" value="XM_018114883.1"/>
</dbReference>
<dbReference type="FunFam" id="1.10.510.10:FF:000060">
    <property type="entry name" value="G-type lectin S-receptor-like serine/threonine-protein kinase"/>
    <property type="match status" value="1"/>
</dbReference>
<dbReference type="PROSITE" id="PS50948">
    <property type="entry name" value="PAN"/>
    <property type="match status" value="2"/>
</dbReference>
<evidence type="ECO:0000256" key="21">
    <source>
        <dbReference type="SAM" id="Phobius"/>
    </source>
</evidence>
<dbReference type="PANTHER" id="PTHR27002">
    <property type="entry name" value="RECEPTOR-LIKE SERINE/THREONINE-PROTEIN KINASE SD1-8"/>
    <property type="match status" value="1"/>
</dbReference>
<keyword evidence="9" id="KW-0547">Nucleotide-binding</keyword>
<dbReference type="PANTHER" id="PTHR27002:SF1111">
    <property type="entry name" value="NON-SPECIFIC SERINE_THREONINE PROTEIN KINASE"/>
    <property type="match status" value="1"/>
</dbReference>
<reference evidence="26" key="1">
    <citation type="journal article" date="1997" name="Nucleic Acids Res.">
        <title>tRNAscan-SE: a program for improved detection of transfer RNA genes in genomic sequence.</title>
        <authorList>
            <person name="Lowe T.M."/>
            <person name="Eddy S.R."/>
        </authorList>
    </citation>
    <scope>NUCLEOTIDE SEQUENCE [LARGE SCALE GENOMIC DNA]</scope>
    <source>
        <strain evidence="26">r\B97-61/B2</strain>
    </source>
</reference>
<dbReference type="Pfam" id="PF00954">
    <property type="entry name" value="S_locus_glycop"/>
    <property type="match status" value="2"/>
</dbReference>
<evidence type="ECO:0000256" key="10">
    <source>
        <dbReference type="ARBA" id="ARBA00022777"/>
    </source>
</evidence>
<dbReference type="Proteomes" id="UP000694886">
    <property type="component" value="Chromosome 2"/>
</dbReference>
<dbReference type="Pfam" id="PF08276">
    <property type="entry name" value="PAN_2"/>
    <property type="match status" value="2"/>
</dbReference>
<dbReference type="InterPro" id="IPR000719">
    <property type="entry name" value="Prot_kinase_dom"/>
</dbReference>
<keyword evidence="16" id="KW-0325">Glycoprotein</keyword>
<dbReference type="PROSITE" id="PS50927">
    <property type="entry name" value="BULB_LECTIN"/>
    <property type="match status" value="2"/>
</dbReference>
<evidence type="ECO:0000256" key="16">
    <source>
        <dbReference type="ARBA" id="ARBA00023180"/>
    </source>
</evidence>
<dbReference type="GeneID" id="18608572"/>
<comment type="subcellular location">
    <subcellularLocation>
        <location evidence="1">Cell membrane</location>
        <topology evidence="1">Single-pass type I membrane protein</topology>
    </subcellularLocation>
</comment>
<dbReference type="CDD" id="cd01098">
    <property type="entry name" value="PAN_AP_plant"/>
    <property type="match status" value="2"/>
</dbReference>
<dbReference type="Gene3D" id="1.10.510.10">
    <property type="entry name" value="Transferase(Phosphotransferase) domain 1"/>
    <property type="match status" value="2"/>
</dbReference>
<dbReference type="SUPFAM" id="SSF51110">
    <property type="entry name" value="alpha-D-mannose-specific plant lectins"/>
    <property type="match status" value="2"/>
</dbReference>
<dbReference type="FunFam" id="3.30.200.20:FF:001037">
    <property type="entry name" value="Putative G-type lectin S-receptor-like serine/threonine-protein kinase"/>
    <property type="match status" value="1"/>
</dbReference>
<evidence type="ECO:0000256" key="11">
    <source>
        <dbReference type="ARBA" id="ARBA00022840"/>
    </source>
</evidence>
<evidence type="ECO:0000259" key="24">
    <source>
        <dbReference type="PROSITE" id="PS50927"/>
    </source>
</evidence>
<organism evidence="26 27">
    <name type="scientific">Theobroma cacao</name>
    <name type="common">Cacao</name>
    <name type="synonym">Cocoa</name>
    <dbReference type="NCBI Taxonomy" id="3641"/>
    <lineage>
        <taxon>Eukaryota</taxon>
        <taxon>Viridiplantae</taxon>
        <taxon>Streptophyta</taxon>
        <taxon>Embryophyta</taxon>
        <taxon>Tracheophyta</taxon>
        <taxon>Spermatophyta</taxon>
        <taxon>Magnoliopsida</taxon>
        <taxon>eudicotyledons</taxon>
        <taxon>Gunneridae</taxon>
        <taxon>Pentapetalae</taxon>
        <taxon>rosids</taxon>
        <taxon>malvids</taxon>
        <taxon>Malvales</taxon>
        <taxon>Malvaceae</taxon>
        <taxon>Byttnerioideae</taxon>
        <taxon>Theobroma</taxon>
    </lineage>
</organism>
<dbReference type="GO" id="GO:0005524">
    <property type="term" value="F:ATP binding"/>
    <property type="evidence" value="ECO:0007669"/>
    <property type="project" value="UniProtKB-KW"/>
</dbReference>
<dbReference type="FunFam" id="1.10.510.10:FF:001019">
    <property type="entry name" value="G-type lectin S-receptor-like serine/threonine-protein kinase B120"/>
    <property type="match status" value="1"/>
</dbReference>
<dbReference type="FunFam" id="3.30.200.20:FF:000330">
    <property type="entry name" value="G-type lectin S-receptor-like serine/threonine-protein kinase At4g03230"/>
    <property type="match status" value="1"/>
</dbReference>
<keyword evidence="6 21" id="KW-0812">Transmembrane</keyword>
<keyword evidence="12 21" id="KW-1133">Transmembrane helix</keyword>
<comment type="catalytic activity">
    <reaction evidence="17">
        <text>L-threonyl-[protein] + ATP = O-phospho-L-threonyl-[protein] + ADP + H(+)</text>
        <dbReference type="Rhea" id="RHEA:46608"/>
        <dbReference type="Rhea" id="RHEA-COMP:11060"/>
        <dbReference type="Rhea" id="RHEA-COMP:11605"/>
        <dbReference type="ChEBI" id="CHEBI:15378"/>
        <dbReference type="ChEBI" id="CHEBI:30013"/>
        <dbReference type="ChEBI" id="CHEBI:30616"/>
        <dbReference type="ChEBI" id="CHEBI:61977"/>
        <dbReference type="ChEBI" id="CHEBI:456216"/>
        <dbReference type="EC" id="2.7.11.1"/>
    </reaction>
</comment>
<dbReference type="EC" id="2.7.11.1" evidence="2"/>
<dbReference type="CDD" id="cd14066">
    <property type="entry name" value="STKc_IRAK"/>
    <property type="match status" value="1"/>
</dbReference>
<name>A0AB32VSV8_THECC</name>
<feature type="domain" description="Apple" evidence="25">
    <location>
        <begin position="385"/>
        <end position="473"/>
    </location>
</feature>
<evidence type="ECO:0000256" key="18">
    <source>
        <dbReference type="ARBA" id="ARBA00048679"/>
    </source>
</evidence>
<keyword evidence="3" id="KW-1003">Cell membrane</keyword>
<comment type="caution">
    <text evidence="19">Lacks conserved residue(s) required for the propagation of feature annotation.</text>
</comment>
<dbReference type="InterPro" id="IPR001480">
    <property type="entry name" value="Bulb-type_lectin_dom"/>
</dbReference>
<evidence type="ECO:0000256" key="5">
    <source>
        <dbReference type="ARBA" id="ARBA00022679"/>
    </source>
</evidence>
<dbReference type="InterPro" id="IPR036426">
    <property type="entry name" value="Bulb-type_lectin_dom_sf"/>
</dbReference>
<dbReference type="InterPro" id="IPR001245">
    <property type="entry name" value="Ser-Thr/Tyr_kinase_cat_dom"/>
</dbReference>
<evidence type="ECO:0000259" key="25">
    <source>
        <dbReference type="PROSITE" id="PS50948"/>
    </source>
</evidence>
<evidence type="ECO:0000256" key="7">
    <source>
        <dbReference type="ARBA" id="ARBA00022729"/>
    </source>
</evidence>
<dbReference type="CDD" id="cd00028">
    <property type="entry name" value="B_lectin"/>
    <property type="match status" value="2"/>
</dbReference>
<reference evidence="27" key="2">
    <citation type="submission" date="2025-08" db="UniProtKB">
        <authorList>
            <consortium name="RefSeq"/>
        </authorList>
    </citation>
    <scope>IDENTIFICATION</scope>
</reference>
<evidence type="ECO:0000256" key="19">
    <source>
        <dbReference type="PROSITE-ProRule" id="PRU00076"/>
    </source>
</evidence>
<evidence type="ECO:0000256" key="12">
    <source>
        <dbReference type="ARBA" id="ARBA00022989"/>
    </source>
</evidence>
<evidence type="ECO:0000256" key="2">
    <source>
        <dbReference type="ARBA" id="ARBA00012513"/>
    </source>
</evidence>
<proteinExistence type="predicted"/>
<feature type="domain" description="Protein kinase" evidence="22">
    <location>
        <begin position="1803"/>
        <end position="1968"/>
    </location>
</feature>
<evidence type="ECO:0000313" key="27">
    <source>
        <dbReference type="RefSeq" id="XP_017970372.1"/>
    </source>
</evidence>
<sequence>MLLKKDYYISMVSYAMASLRGRILSTFFISSSANHMFFPSFSLYALFLCFGFTCCFARDTITFYNPINSSGESLISASEKFELGFFTPNGSSHGGRFVGIWYYRMEPRTIVWVANRDKSVSNSTAWVFGISNEGNLMLSDGSSPSYTLTSPGGISATSKMTLKLMDSGNLVLSEGPDNGSARVVWQSFLHPTDTFLPGMKFTEDLKLTSWKSQHDPASGPYVFRQDETERGNEYIITNNDSMPYWKSGLSGKFITNDEIPNFISLFLQNGTPQNCPLPKQNPINIPSYCSGTLRQSYDYNNTRLVMDFAGKLRFFERHNQTDAWSSNWWEPINRCSVFDACGNFGSCNKENKVPCKCLPGFQPQSPDNWNKGDFSEGCTRKSPVCGQHKVEEFLKLSKMKVQKPTSIFSVNDKNECQSRCLKYCACHAYSYTEVETYLRSRVSNFTCGIWIDDLKNIQESYTDGGLDLYLRVQRSEIESGNRTCETCGTNIIPYPLSTGLSCGDPMYFSFNCQTETDTGEISLNASGQHYRVTSINLKTQRFSIQVQNAENCRGRDSMEKLLQLPGSSPFFVSSACNATRDNFSTDSLSEAKLFYEVEIGWKPPLEPICGSSEDCKDLPNSSCNVAADGKNRCSCNPSFQWDPSRWRCTPNSHWNRRRGRPEKYLIFLVVTAAMLFILCTAFALYHKRRRRMISRQGNLEFSLYNSERRVIDFINSGDFRDDDKTDIDVPYFDLESILVATDNFAEANKLGQGGFGPVYKGKLPRGQEIAVKRLSRGSGQGLEEFKNEVVLIAKLQHRNLVRLLGYCVKGYEKMLIYEYMPNKSLDSFIFDRTRSVLLNWEKRIDIVLGIARGMLYLHQDSRLRIIHRDLKTSNILLDEEMNPKISDFGLARIFEGEQTEASTEKVVGTYGYMSPEYALDGFFSIKSDVFSFGVVLLETISGKRNTGFYQAEQPLSLLGFAWRLWEDDKALDLAEPALRKTCNANEFLRCVNVGLLCVQEDPCVRPTMSDVLFMLGSETASLPIPEQPAYVVRRALCSSASSTNKQQWNSELTASLEEVESESTLMMQSEEKIDEGEDPESTLAMQPEEKIDEEEDVENKETEENSVSSYSLGCQYEENSCSKKMKRTSRWSVVHILAVILFCYTILILSSPHCCSARDNITIKSRLGYAQTLVSAGNRFELGFFDPSRSSNVKRYVGIWYTNSQTVVWVANRGKPLSDNSGVLSIAGGDLKVSDDKGIVYWHTDLGLKRLNLVEKLEDTGNFVLLEDRPKGKILWQSFDQPTDTFIYGMKMDENFKLTSWTSKEDPAPGNFTFKKDPAEESQFVVMEKIITHWRSMEPETGKIFESDEMPSTILNFFNSSNNRPEVYSDKRLVMNFTGDLQYWQLDIDTKNWSLMLWVPKDICGVFNFCGNFGTCNSKNKLPCKCLPGFKPKLPEKYKAGIFSDGCSRKNTSCDNDFLSFKRMKVRNPDSFEAKDEKECREMCLSNCQCQAYSYVLQRDTVLCLTWTEDLKDLQDDQDGGYDVNVRVVLSDIGATGRNCETCGTNLVPYPLSTGPKCGDPMYARFYCNNDTDHLSFNAPSGNYNVISVDPEARIFVIQMQSEKPDNCFFMKSSGSRILQLNESSQFNVTSWCSSDLGNFTTDSSLNDTVAVGISWKPPLEPTCTSSAECKDWPHSTCNKTGNGPKRCLCNANFRWDGLALNCTPEGGQSAESFHSNKLLLLILGLSLATAMALFCAVVSICVWRRKVVKRRAKQRKAALHRYDTERGVKELIDSNEFKEQDETGIDVPFFDFESILAATDNFSEENKLGKGGFGPVYKGKFPGGQEIAVKRLSSVSGQGLEEFKNEVVLIAKLQHRNLVRLLGYCIRREEKILLYEYMPNKSLDSWIFDESFSQQLDWETRFNIILGIARGLLYLHQDSRLRIIHRDLKTSNILLDAEMNPKISDFGLARMIQGKQAEANTLRVVGT</sequence>
<keyword evidence="4" id="KW-0723">Serine/threonine-protein kinase</keyword>
<evidence type="ECO:0000313" key="26">
    <source>
        <dbReference type="Proteomes" id="UP000694886"/>
    </source>
</evidence>
<keyword evidence="10" id="KW-0418">Kinase</keyword>
<dbReference type="GO" id="GO:0004674">
    <property type="term" value="F:protein serine/threonine kinase activity"/>
    <property type="evidence" value="ECO:0007669"/>
    <property type="project" value="UniProtKB-KW"/>
</dbReference>
<keyword evidence="19" id="KW-0245">EGF-like domain</keyword>
<evidence type="ECO:0000256" key="13">
    <source>
        <dbReference type="ARBA" id="ARBA00023136"/>
    </source>
</evidence>
<feature type="domain" description="Apple" evidence="25">
    <location>
        <begin position="1454"/>
        <end position="1529"/>
    </location>
</feature>
<evidence type="ECO:0000259" key="23">
    <source>
        <dbReference type="PROSITE" id="PS50026"/>
    </source>
</evidence>
<feature type="region of interest" description="Disordered" evidence="20">
    <location>
        <begin position="1048"/>
        <end position="1108"/>
    </location>
</feature>
<feature type="domain" description="Protein kinase" evidence="22">
    <location>
        <begin position="744"/>
        <end position="1030"/>
    </location>
</feature>
<feature type="domain" description="Bulb-type lectin" evidence="24">
    <location>
        <begin position="59"/>
        <end position="185"/>
    </location>
</feature>
<gene>
    <name evidence="27" type="primary">LOC18608572</name>
</gene>
<dbReference type="SUPFAM" id="SSF56112">
    <property type="entry name" value="Protein kinase-like (PK-like)"/>
    <property type="match status" value="2"/>
</dbReference>
<feature type="transmembrane region" description="Helical" evidence="21">
    <location>
        <begin position="1132"/>
        <end position="1150"/>
    </location>
</feature>
<keyword evidence="7" id="KW-0732">Signal</keyword>
<keyword evidence="11" id="KW-0067">ATP-binding</keyword>
<dbReference type="Gramene" id="Tc02v2_t014060.1">
    <property type="protein sequence ID" value="Tc02v2_p014060.1"/>
    <property type="gene ID" value="Tc02v2_g014060"/>
</dbReference>
<dbReference type="Pfam" id="PF07714">
    <property type="entry name" value="PK_Tyr_Ser-Thr"/>
    <property type="match status" value="2"/>
</dbReference>
<dbReference type="SMART" id="SM00108">
    <property type="entry name" value="B_lectin"/>
    <property type="match status" value="2"/>
</dbReference>
<evidence type="ECO:0000256" key="17">
    <source>
        <dbReference type="ARBA" id="ARBA00047899"/>
    </source>
</evidence>
<dbReference type="GO" id="GO:0048544">
    <property type="term" value="P:recognition of pollen"/>
    <property type="evidence" value="ECO:0007669"/>
    <property type="project" value="InterPro"/>
</dbReference>
<keyword evidence="15" id="KW-0675">Receptor</keyword>
<dbReference type="Pfam" id="PF01453">
    <property type="entry name" value="B_lectin"/>
    <property type="match status" value="2"/>
</dbReference>
<feature type="transmembrane region" description="Helical" evidence="21">
    <location>
        <begin position="1719"/>
        <end position="1744"/>
    </location>
</feature>
<dbReference type="GO" id="GO:0030246">
    <property type="term" value="F:carbohydrate binding"/>
    <property type="evidence" value="ECO:0007669"/>
    <property type="project" value="UniProtKB-KW"/>
</dbReference>
<dbReference type="InterPro" id="IPR000742">
    <property type="entry name" value="EGF"/>
</dbReference>
<feature type="transmembrane region" description="Helical" evidence="21">
    <location>
        <begin position="664"/>
        <end position="685"/>
    </location>
</feature>
<dbReference type="SMART" id="SM00220">
    <property type="entry name" value="S_TKc"/>
    <property type="match status" value="1"/>
</dbReference>
<dbReference type="PROSITE" id="PS00108">
    <property type="entry name" value="PROTEIN_KINASE_ST"/>
    <property type="match status" value="2"/>
</dbReference>
<dbReference type="KEGG" id="tcc:18608572"/>
<evidence type="ECO:0000256" key="3">
    <source>
        <dbReference type="ARBA" id="ARBA00022475"/>
    </source>
</evidence>
<dbReference type="InterPro" id="IPR011009">
    <property type="entry name" value="Kinase-like_dom_sf"/>
</dbReference>
<dbReference type="PROSITE" id="PS50026">
    <property type="entry name" value="EGF_3"/>
    <property type="match status" value="1"/>
</dbReference>
<accession>A0AB32VSV8</accession>